<evidence type="ECO:0000256" key="10">
    <source>
        <dbReference type="ARBA" id="ARBA00022989"/>
    </source>
</evidence>
<dbReference type="PANTHER" id="PTHR37531:SF1">
    <property type="entry name" value="HEME EXPORTER PROTEIN D"/>
    <property type="match status" value="1"/>
</dbReference>
<sequence>MQFDSFQDFLNMGGYAIYVWVSYGITFGSLAILIYASATKENKVLKNITLKHNREQRIKASRRAKNEPET</sequence>
<evidence type="ECO:0000256" key="9">
    <source>
        <dbReference type="ARBA" id="ARBA00022748"/>
    </source>
</evidence>
<dbReference type="GO" id="GO:0015886">
    <property type="term" value="P:heme transport"/>
    <property type="evidence" value="ECO:0007669"/>
    <property type="project" value="InterPro"/>
</dbReference>
<evidence type="ECO:0000313" key="13">
    <source>
        <dbReference type="EMBL" id="RJY06427.1"/>
    </source>
</evidence>
<keyword evidence="8 12" id="KW-0812">Transmembrane</keyword>
<name>A0A3A6TN60_9GAMM</name>
<dbReference type="NCBIfam" id="TIGR03141">
    <property type="entry name" value="cytochro_ccmD"/>
    <property type="match status" value="1"/>
</dbReference>
<keyword evidence="11 12" id="KW-0472">Membrane</keyword>
<dbReference type="AlphaFoldDB" id="A0A3A6TN60"/>
<keyword evidence="10 12" id="KW-1133">Transmembrane helix</keyword>
<dbReference type="Pfam" id="PF04995">
    <property type="entry name" value="CcmD"/>
    <property type="match status" value="1"/>
</dbReference>
<evidence type="ECO:0000256" key="6">
    <source>
        <dbReference type="ARBA" id="ARBA00022475"/>
    </source>
</evidence>
<dbReference type="PANTHER" id="PTHR37531">
    <property type="entry name" value="HEME EXPORTER PROTEIN D"/>
    <property type="match status" value="1"/>
</dbReference>
<gene>
    <name evidence="13" type="primary">ccmD</name>
    <name evidence="13" type="ORF">D5R81_17805</name>
</gene>
<dbReference type="Proteomes" id="UP000273022">
    <property type="component" value="Unassembled WGS sequence"/>
</dbReference>
<evidence type="ECO:0000256" key="11">
    <source>
        <dbReference type="ARBA" id="ARBA00023136"/>
    </source>
</evidence>
<reference evidence="13 14" key="1">
    <citation type="submission" date="2018-09" db="EMBL/GenBank/DDBJ databases">
        <title>Phylogeny of the Shewanellaceae, and recommendation for two new genera, Pseudoshewanella and Parashewanella.</title>
        <authorList>
            <person name="Wang G."/>
        </authorList>
    </citation>
    <scope>NUCLEOTIDE SEQUENCE [LARGE SCALE GENOMIC DNA]</scope>
    <source>
        <strain evidence="13 14">KCTC 22492</strain>
    </source>
</reference>
<feature type="transmembrane region" description="Helical" evidence="12">
    <location>
        <begin position="15"/>
        <end position="36"/>
    </location>
</feature>
<comment type="caution">
    <text evidence="13">The sequence shown here is derived from an EMBL/GenBank/DDBJ whole genome shotgun (WGS) entry which is preliminary data.</text>
</comment>
<comment type="subcellular location">
    <subcellularLocation>
        <location evidence="2 12">Cell inner membrane</location>
        <topology evidence="2 12">Single-pass membrane protein</topology>
    </subcellularLocation>
</comment>
<dbReference type="InterPro" id="IPR007078">
    <property type="entry name" value="Haem_export_protD_CcmD"/>
</dbReference>
<organism evidence="13 14">
    <name type="scientific">Parashewanella spongiae</name>
    <dbReference type="NCBI Taxonomy" id="342950"/>
    <lineage>
        <taxon>Bacteria</taxon>
        <taxon>Pseudomonadati</taxon>
        <taxon>Pseudomonadota</taxon>
        <taxon>Gammaproteobacteria</taxon>
        <taxon>Alteromonadales</taxon>
        <taxon>Shewanellaceae</taxon>
        <taxon>Parashewanella</taxon>
    </lineage>
</organism>
<dbReference type="GO" id="GO:1903607">
    <property type="term" value="P:cytochrome c biosynthetic process"/>
    <property type="evidence" value="ECO:0007669"/>
    <property type="project" value="TreeGrafter"/>
</dbReference>
<evidence type="ECO:0000256" key="8">
    <source>
        <dbReference type="ARBA" id="ARBA00022692"/>
    </source>
</evidence>
<evidence type="ECO:0000256" key="1">
    <source>
        <dbReference type="ARBA" id="ARBA00002442"/>
    </source>
</evidence>
<keyword evidence="6 12" id="KW-1003">Cell membrane</keyword>
<evidence type="ECO:0000313" key="14">
    <source>
        <dbReference type="Proteomes" id="UP000273022"/>
    </source>
</evidence>
<keyword evidence="7 12" id="KW-0997">Cell inner membrane</keyword>
<keyword evidence="14" id="KW-1185">Reference proteome</keyword>
<proteinExistence type="inferred from homology"/>
<evidence type="ECO:0000256" key="7">
    <source>
        <dbReference type="ARBA" id="ARBA00022519"/>
    </source>
</evidence>
<protein>
    <recommendedName>
        <fullName evidence="4 12">Heme exporter protein D</fullName>
    </recommendedName>
</protein>
<dbReference type="EMBL" id="QYYH01000164">
    <property type="protein sequence ID" value="RJY06427.1"/>
    <property type="molecule type" value="Genomic_DNA"/>
</dbReference>
<dbReference type="OrthoDB" id="9815607at2"/>
<evidence type="ECO:0000256" key="5">
    <source>
        <dbReference type="ARBA" id="ARBA00022448"/>
    </source>
</evidence>
<evidence type="ECO:0000256" key="4">
    <source>
        <dbReference type="ARBA" id="ARBA00016461"/>
    </source>
</evidence>
<dbReference type="GO" id="GO:0017004">
    <property type="term" value="P:cytochrome complex assembly"/>
    <property type="evidence" value="ECO:0007669"/>
    <property type="project" value="UniProtKB-KW"/>
</dbReference>
<dbReference type="RefSeq" id="WP_121854960.1">
    <property type="nucleotide sequence ID" value="NZ_CP037952.1"/>
</dbReference>
<evidence type="ECO:0000256" key="12">
    <source>
        <dbReference type="RuleBase" id="RU363101"/>
    </source>
</evidence>
<evidence type="ECO:0000256" key="2">
    <source>
        <dbReference type="ARBA" id="ARBA00004377"/>
    </source>
</evidence>
<comment type="similarity">
    <text evidence="3 12">Belongs to the CcmD/CycX/HelD family.</text>
</comment>
<evidence type="ECO:0000256" key="3">
    <source>
        <dbReference type="ARBA" id="ARBA00008741"/>
    </source>
</evidence>
<dbReference type="GO" id="GO:0005886">
    <property type="term" value="C:plasma membrane"/>
    <property type="evidence" value="ECO:0007669"/>
    <property type="project" value="UniProtKB-SubCell"/>
</dbReference>
<keyword evidence="5 12" id="KW-0813">Transport</keyword>
<keyword evidence="9 12" id="KW-0201">Cytochrome c-type biogenesis</keyword>
<accession>A0A3A6TN60</accession>
<comment type="function">
    <text evidence="1 12">Required for the export of heme to the periplasm for the biogenesis of c-type cytochromes.</text>
</comment>
<dbReference type="InterPro" id="IPR052075">
    <property type="entry name" value="Heme_exporter_D"/>
</dbReference>